<keyword evidence="8" id="KW-1185">Reference proteome</keyword>
<accession>A0A8T0CUB5</accession>
<dbReference type="OrthoDB" id="337575at2759"/>
<dbReference type="InterPro" id="IPR017907">
    <property type="entry name" value="Znf_RING_CS"/>
</dbReference>
<dbReference type="InterPro" id="IPR013083">
    <property type="entry name" value="Znf_RING/FYVE/PHD"/>
</dbReference>
<evidence type="ECO:0000256" key="1">
    <source>
        <dbReference type="ARBA" id="ARBA00022723"/>
    </source>
</evidence>
<dbReference type="PANTHER" id="PTHR46537">
    <property type="entry name" value="OS11G0578200 PROTEIN"/>
    <property type="match status" value="1"/>
</dbReference>
<dbReference type="PROSITE" id="PS50089">
    <property type="entry name" value="ZF_RING_2"/>
    <property type="match status" value="1"/>
</dbReference>
<gene>
    <name evidence="7" type="ORF">BT93_L4351</name>
</gene>
<keyword evidence="2 4" id="KW-0863">Zinc-finger</keyword>
<proteinExistence type="predicted"/>
<dbReference type="EMBL" id="MU089557">
    <property type="protein sequence ID" value="KAF7851208.1"/>
    <property type="molecule type" value="Genomic_DNA"/>
</dbReference>
<evidence type="ECO:0000256" key="5">
    <source>
        <dbReference type="SAM" id="Coils"/>
    </source>
</evidence>
<evidence type="ECO:0000256" key="3">
    <source>
        <dbReference type="ARBA" id="ARBA00022833"/>
    </source>
</evidence>
<evidence type="ECO:0000256" key="4">
    <source>
        <dbReference type="PROSITE-ProRule" id="PRU00175"/>
    </source>
</evidence>
<dbReference type="Gramene" id="rna-gnl|WGS:JABURB|Cocit.L4351.1">
    <property type="protein sequence ID" value="cds-KAF7851208.1"/>
    <property type="gene ID" value="gene-BT93_L4351"/>
</dbReference>
<protein>
    <recommendedName>
        <fullName evidence="6">RING-type domain-containing protein</fullName>
    </recommendedName>
</protein>
<dbReference type="PROSITE" id="PS00518">
    <property type="entry name" value="ZF_RING_1"/>
    <property type="match status" value="1"/>
</dbReference>
<feature type="coiled-coil region" evidence="5">
    <location>
        <begin position="223"/>
        <end position="272"/>
    </location>
</feature>
<dbReference type="GO" id="GO:0008270">
    <property type="term" value="F:zinc ion binding"/>
    <property type="evidence" value="ECO:0007669"/>
    <property type="project" value="UniProtKB-KW"/>
</dbReference>
<keyword evidence="3" id="KW-0862">Zinc</keyword>
<dbReference type="InterPro" id="IPR044592">
    <property type="entry name" value="RING1A/B"/>
</dbReference>
<dbReference type="InterPro" id="IPR001841">
    <property type="entry name" value="Znf_RING"/>
</dbReference>
<feature type="domain" description="RING-type" evidence="6">
    <location>
        <begin position="11"/>
        <end position="51"/>
    </location>
</feature>
<evidence type="ECO:0000259" key="6">
    <source>
        <dbReference type="PROSITE" id="PS50089"/>
    </source>
</evidence>
<reference evidence="7" key="1">
    <citation type="submission" date="2020-05" db="EMBL/GenBank/DDBJ databases">
        <title>WGS assembly of Corymbia citriodora subspecies variegata.</title>
        <authorList>
            <person name="Barry K."/>
            <person name="Hundley H."/>
            <person name="Shu S."/>
            <person name="Jenkins J."/>
            <person name="Grimwood J."/>
            <person name="Baten A."/>
        </authorList>
    </citation>
    <scope>NUCLEOTIDE SEQUENCE</scope>
    <source>
        <strain evidence="7">CV2-018</strain>
    </source>
</reference>
<organism evidence="7 8">
    <name type="scientific">Corymbia citriodora subsp. variegata</name>
    <dbReference type="NCBI Taxonomy" id="360336"/>
    <lineage>
        <taxon>Eukaryota</taxon>
        <taxon>Viridiplantae</taxon>
        <taxon>Streptophyta</taxon>
        <taxon>Embryophyta</taxon>
        <taxon>Tracheophyta</taxon>
        <taxon>Spermatophyta</taxon>
        <taxon>Magnoliopsida</taxon>
        <taxon>eudicotyledons</taxon>
        <taxon>Gunneridae</taxon>
        <taxon>Pentapetalae</taxon>
        <taxon>rosids</taxon>
        <taxon>malvids</taxon>
        <taxon>Myrtales</taxon>
        <taxon>Myrtaceae</taxon>
        <taxon>Myrtoideae</taxon>
        <taxon>Eucalypteae</taxon>
        <taxon>Corymbia</taxon>
    </lineage>
</organism>
<keyword evidence="1" id="KW-0479">Metal-binding</keyword>
<name>A0A8T0CUB5_CORYI</name>
<dbReference type="CDD" id="cd16531">
    <property type="entry name" value="RING-HC_RING1-like"/>
    <property type="match status" value="1"/>
</dbReference>
<evidence type="ECO:0000313" key="8">
    <source>
        <dbReference type="Proteomes" id="UP000806378"/>
    </source>
</evidence>
<dbReference type="Proteomes" id="UP000806378">
    <property type="component" value="Unassembled WGS sequence"/>
</dbReference>
<keyword evidence="5" id="KW-0175">Coiled coil</keyword>
<sequence length="297" mass="32764">MLAEIRGKVQCPICLGIIRKTSAVMECLHRFCQECIAEYMLLRSNTCPACHAHCGRNSLRADPGYDALIGAFYPNVGNSKELAFHEGKMTWQNQFQTKAQGRNRITAKASTAVFVKRSPDPEVLGALADINDAHPVFVAEDLTHDSSEKATNPDTDHVALLHKTFVPAPTPSAEHDLNASLPSIGVNVGMSELRLEEEAAVISTTIGHAVVETQEESEMVKWMKEVQANLEEFKGKVKALKEELKEEVKALNKELNAEVKALKDGMTTLKEGYENYLIRLEANLNPSFFPNTPSSSK</sequence>
<dbReference type="SUPFAM" id="SSF57850">
    <property type="entry name" value="RING/U-box"/>
    <property type="match status" value="1"/>
</dbReference>
<dbReference type="AlphaFoldDB" id="A0A8T0CUB5"/>
<comment type="caution">
    <text evidence="7">The sequence shown here is derived from an EMBL/GenBank/DDBJ whole genome shotgun (WGS) entry which is preliminary data.</text>
</comment>
<dbReference type="PANTHER" id="PTHR46537:SF3">
    <property type="entry name" value="E3 UBIQUITIN-PROTEIN LIGASE RING1A"/>
    <property type="match status" value="1"/>
</dbReference>
<dbReference type="Pfam" id="PF13923">
    <property type="entry name" value="zf-C3HC4_2"/>
    <property type="match status" value="1"/>
</dbReference>
<dbReference type="Gene3D" id="3.30.40.10">
    <property type="entry name" value="Zinc/RING finger domain, C3HC4 (zinc finger)"/>
    <property type="match status" value="1"/>
</dbReference>
<dbReference type="SMART" id="SM00184">
    <property type="entry name" value="RING"/>
    <property type="match status" value="1"/>
</dbReference>
<evidence type="ECO:0000313" key="7">
    <source>
        <dbReference type="EMBL" id="KAF7851208.1"/>
    </source>
</evidence>
<evidence type="ECO:0000256" key="2">
    <source>
        <dbReference type="ARBA" id="ARBA00022771"/>
    </source>
</evidence>